<dbReference type="EMBL" id="CP020465">
    <property type="protein sequence ID" value="ASP50063.1"/>
    <property type="molecule type" value="Genomic_DNA"/>
</dbReference>
<keyword evidence="1" id="KW-0472">Membrane</keyword>
<sequence>MNQALEAAIWGGVSGLALIIGAIVGYFVNLPHKVISSIMAFGAGVLISALSFELMAKATEQGGLLYSVSGFACGVLIYSLANYLVAHNGGLHRKRSQGIPKSVGNNSEKKGVAQSAGIAIALGALIDGIPESAAIGVSMIEGGGVALVTVFAVFMSNIPEGLSSSAGMKKSGKSATFVFTLWIAITIVLAISAYLGLTILGELGNEYIGFATALAAGAILVMIIQTMIPEAFEGMHDITGPIAAVGFLVAYSASEMFS</sequence>
<feature type="transmembrane region" description="Helical" evidence="1">
    <location>
        <begin position="64"/>
        <end position="85"/>
    </location>
</feature>
<evidence type="ECO:0000313" key="2">
    <source>
        <dbReference type="EMBL" id="ASP50063.1"/>
    </source>
</evidence>
<dbReference type="OrthoDB" id="1145132at2"/>
<reference evidence="2 3" key="1">
    <citation type="submission" date="2017-08" db="EMBL/GenBank/DDBJ databases">
        <title>Complete genome of Colwellia sp. NB097-1, a psychrophile bacterium ioslated from Bering Sea.</title>
        <authorList>
            <person name="Chen X."/>
        </authorList>
    </citation>
    <scope>NUCLEOTIDE SEQUENCE [LARGE SCALE GENOMIC DNA]</scope>
    <source>
        <strain evidence="2 3">NB097-1</strain>
    </source>
</reference>
<organism evidence="2 3">
    <name type="scientific">Cognaticolwellia beringensis</name>
    <dbReference type="NCBI Taxonomy" id="1967665"/>
    <lineage>
        <taxon>Bacteria</taxon>
        <taxon>Pseudomonadati</taxon>
        <taxon>Pseudomonadota</taxon>
        <taxon>Gammaproteobacteria</taxon>
        <taxon>Alteromonadales</taxon>
        <taxon>Colwelliaceae</taxon>
        <taxon>Cognaticolwellia</taxon>
    </lineage>
</organism>
<keyword evidence="1" id="KW-0812">Transmembrane</keyword>
<accession>A0A222GEH2</accession>
<feature type="transmembrane region" description="Helical" evidence="1">
    <location>
        <begin position="207"/>
        <end position="228"/>
    </location>
</feature>
<keyword evidence="1" id="KW-1133">Transmembrane helix</keyword>
<evidence type="ECO:0000256" key="1">
    <source>
        <dbReference type="SAM" id="Phobius"/>
    </source>
</evidence>
<feature type="transmembrane region" description="Helical" evidence="1">
    <location>
        <begin position="7"/>
        <end position="28"/>
    </location>
</feature>
<feature type="transmembrane region" description="Helical" evidence="1">
    <location>
        <begin position="175"/>
        <end position="195"/>
    </location>
</feature>
<proteinExistence type="predicted"/>
<keyword evidence="3" id="KW-1185">Reference proteome</keyword>
<feature type="transmembrane region" description="Helical" evidence="1">
    <location>
        <begin position="34"/>
        <end position="52"/>
    </location>
</feature>
<evidence type="ECO:0000313" key="3">
    <source>
        <dbReference type="Proteomes" id="UP000202259"/>
    </source>
</evidence>
<dbReference type="AlphaFoldDB" id="A0A222GEH2"/>
<gene>
    <name evidence="2" type="ORF">B5D82_16680</name>
</gene>
<dbReference type="Proteomes" id="UP000202259">
    <property type="component" value="Chromosome"/>
</dbReference>
<name>A0A222GEH2_9GAMM</name>
<protein>
    <submittedName>
        <fullName evidence="2">ZIP family zinc transporter</fullName>
    </submittedName>
</protein>
<feature type="transmembrane region" description="Helical" evidence="1">
    <location>
        <begin position="133"/>
        <end position="154"/>
    </location>
</feature>
<dbReference type="KEGG" id="cber:B5D82_16680"/>